<keyword evidence="3" id="KW-1185">Reference proteome</keyword>
<feature type="compositionally biased region" description="Low complexity" evidence="1">
    <location>
        <begin position="187"/>
        <end position="218"/>
    </location>
</feature>
<sequence length="406" mass="44329">MNGEFDPFAQGTGGIWLGPMGADRYTTISNDFFRDPHLSAKAKGVFGLISTHRNGWALTIPKIVKQMRDGTAAVRAALDELAEQGYLYRERLRNDDGTLGEMIYVVSDDKEFIRELAARRAGTPLTEAAPVDAETPELTQNRRSEPGCDFPTLGEPTLENRTYKKNTKKKTKEQEHQAPSARSAPDGARSAPTAGGSTSGSREAILSGSAAPSDADASQKQPATSKKPQVKGSSSGKRMSRKQADAVRAVEASWPQELAALLPQYRPPVLRDAILEALDARTPDQLKLRIERRWNLHFANDALSAEGRGLERPVGVAVALVAVRCPDPMCEDGRIIDTGADCRVCEQRGVDRKARRGLPRQQAAGQLWECEIPSCRKPSRGEKPEDGLCDDCRAEMQAALDQLQQV</sequence>
<protein>
    <recommendedName>
        <fullName evidence="4">Helix-turn-helix domain-containing protein</fullName>
    </recommendedName>
</protein>
<feature type="region of interest" description="Disordered" evidence="1">
    <location>
        <begin position="124"/>
        <end position="248"/>
    </location>
</feature>
<evidence type="ECO:0000313" key="3">
    <source>
        <dbReference type="Proteomes" id="UP001600650"/>
    </source>
</evidence>
<reference evidence="2 3" key="1">
    <citation type="submission" date="2024-09" db="EMBL/GenBank/DDBJ databases">
        <title>The Natural Products Discovery Center: Release of the First 8490 Sequenced Strains for Exploring Actinobacteria Biosynthetic Diversity.</title>
        <authorList>
            <person name="Kalkreuter E."/>
            <person name="Kautsar S.A."/>
            <person name="Yang D."/>
            <person name="Bader C.D."/>
            <person name="Teijaro C.N."/>
            <person name="Fluegel L."/>
            <person name="Davis C.M."/>
            <person name="Simpson J.R."/>
            <person name="Lauterbach L."/>
            <person name="Steele A.D."/>
            <person name="Gui C."/>
            <person name="Meng S."/>
            <person name="Li G."/>
            <person name="Viehrig K."/>
            <person name="Ye F."/>
            <person name="Su P."/>
            <person name="Kiefer A.F."/>
            <person name="Nichols A."/>
            <person name="Cepeda A.J."/>
            <person name="Yan W."/>
            <person name="Fan B."/>
            <person name="Jiang Y."/>
            <person name="Adhikari A."/>
            <person name="Zheng C.-J."/>
            <person name="Schuster L."/>
            <person name="Cowan T.M."/>
            <person name="Smanski M.J."/>
            <person name="Chevrette M.G."/>
            <person name="De Carvalho L.P.S."/>
            <person name="Shen B."/>
        </authorList>
    </citation>
    <scope>NUCLEOTIDE SEQUENCE [LARGE SCALE GENOMIC DNA]</scope>
    <source>
        <strain evidence="2 3">NPDC057399</strain>
    </source>
</reference>
<accession>A0ABW6JIM7</accession>
<name>A0ABW6JIM7_STRCE</name>
<organism evidence="2 3">
    <name type="scientific">Streptomyces cellulosae</name>
    <dbReference type="NCBI Taxonomy" id="1968"/>
    <lineage>
        <taxon>Bacteria</taxon>
        <taxon>Bacillati</taxon>
        <taxon>Actinomycetota</taxon>
        <taxon>Actinomycetes</taxon>
        <taxon>Kitasatosporales</taxon>
        <taxon>Streptomycetaceae</taxon>
        <taxon>Streptomyces</taxon>
    </lineage>
</organism>
<gene>
    <name evidence="2" type="ORF">ACFU0X_19720</name>
</gene>
<dbReference type="RefSeq" id="WP_381727138.1">
    <property type="nucleotide sequence ID" value="NZ_JBHVBU010000054.1"/>
</dbReference>
<dbReference type="Proteomes" id="UP001600650">
    <property type="component" value="Unassembled WGS sequence"/>
</dbReference>
<evidence type="ECO:0008006" key="4">
    <source>
        <dbReference type="Google" id="ProtNLM"/>
    </source>
</evidence>
<comment type="caution">
    <text evidence="2">The sequence shown here is derived from an EMBL/GenBank/DDBJ whole genome shotgun (WGS) entry which is preliminary data.</text>
</comment>
<evidence type="ECO:0000313" key="2">
    <source>
        <dbReference type="EMBL" id="MFE7965228.1"/>
    </source>
</evidence>
<dbReference type="EMBL" id="JBHVBU010000054">
    <property type="protein sequence ID" value="MFE7965228.1"/>
    <property type="molecule type" value="Genomic_DNA"/>
</dbReference>
<evidence type="ECO:0000256" key="1">
    <source>
        <dbReference type="SAM" id="MobiDB-lite"/>
    </source>
</evidence>
<proteinExistence type="predicted"/>